<keyword evidence="1" id="KW-0235">DNA replication</keyword>
<dbReference type="GO" id="GO:0006272">
    <property type="term" value="P:leading strand elongation"/>
    <property type="evidence" value="ECO:0007669"/>
    <property type="project" value="TreeGrafter"/>
</dbReference>
<dbReference type="CDD" id="cd00577">
    <property type="entry name" value="PCNA"/>
    <property type="match status" value="1"/>
</dbReference>
<dbReference type="InterPro" id="IPR046938">
    <property type="entry name" value="DNA_clamp_sf"/>
</dbReference>
<dbReference type="SUPFAM" id="SSF55979">
    <property type="entry name" value="DNA clamp"/>
    <property type="match status" value="2"/>
</dbReference>
<comment type="similarity">
    <text evidence="1">Belongs to the PCNA family.</text>
</comment>
<dbReference type="GO" id="GO:0003677">
    <property type="term" value="F:DNA binding"/>
    <property type="evidence" value="ECO:0007669"/>
    <property type="project" value="UniProtKB-UniRule"/>
</dbReference>
<proteinExistence type="inferred from homology"/>
<dbReference type="EMBL" id="KX906370">
    <property type="protein sequence ID" value="ASK38227.1"/>
    <property type="molecule type" value="Genomic_DNA"/>
</dbReference>
<geneLocation type="plasmid" evidence="2">
    <name>pR1SE2</name>
</geneLocation>
<evidence type="ECO:0000256" key="1">
    <source>
        <dbReference type="HAMAP-Rule" id="MF_00317"/>
    </source>
</evidence>
<protein>
    <recommendedName>
        <fullName evidence="1">DNA polymerase sliding clamp</fullName>
    </recommendedName>
    <alternativeName>
        <fullName evidence="1">Proliferating cell nuclear antigen homolog</fullName>
        <shortName evidence="1">PCNA</shortName>
    </alternativeName>
</protein>
<dbReference type="InterPro" id="IPR000730">
    <property type="entry name" value="Pr_cel_nuc_antig"/>
</dbReference>
<comment type="function">
    <text evidence="1">Sliding clamp subunit that acts as a moving platform for DNA processing. Responsible for tethering the catalytic subunit of DNA polymerase and other proteins to DNA during high-speed replication.</text>
</comment>
<dbReference type="Gene3D" id="3.70.10.10">
    <property type="match status" value="1"/>
</dbReference>
<comment type="subunit">
    <text evidence="1">Homotrimer. The subunits circularize to form a toroid; DNA passes through its center. Replication factor C (RFC) is required to load the toroid on the DNA.</text>
</comment>
<dbReference type="GO" id="GO:0030337">
    <property type="term" value="F:DNA polymerase processivity factor activity"/>
    <property type="evidence" value="ECO:0007669"/>
    <property type="project" value="UniProtKB-UniRule"/>
</dbReference>
<dbReference type="PANTHER" id="PTHR11352">
    <property type="entry name" value="PROLIFERATING CELL NUCLEAR ANTIGEN"/>
    <property type="match status" value="1"/>
</dbReference>
<sequence>MSDAEAVVEETETSAGFKAIGEQRFFAEYFEQFDALADEMKLHLNDGGLFGIVVDPASVGMVRNSLDREALEHYSATGGVIGLNISRMLDILGMGKSGDLVELTLDTETRKLHIQVDGLSYTLALIDPDSIRREPEIPEDLDLDANVTVAFEDLKRGITAADMVSDHVRFRTGTSDDGKIACYIEAEGDTDDVDLELTHEKLVAIDAAPDDGDSLFSLDYLKDIKKPIPKDAKVRIELGEEHPIKLHYGHTEMGDDALAGDCTVMLAPRISSE</sequence>
<dbReference type="HAMAP" id="MF_00317">
    <property type="entry name" value="DNApol_clamp_arch"/>
    <property type="match status" value="1"/>
</dbReference>
<evidence type="ECO:0000313" key="2">
    <source>
        <dbReference type="EMBL" id="ASK38227.1"/>
    </source>
</evidence>
<organism evidence="2">
    <name type="scientific">Halorubrum lacusprofundi</name>
    <dbReference type="NCBI Taxonomy" id="2247"/>
    <lineage>
        <taxon>Archaea</taxon>
        <taxon>Methanobacteriati</taxon>
        <taxon>Methanobacteriota</taxon>
        <taxon>Stenosarchaea group</taxon>
        <taxon>Halobacteria</taxon>
        <taxon>Halobacteriales</taxon>
        <taxon>Haloferacaceae</taxon>
        <taxon>Halorubrum</taxon>
    </lineage>
</organism>
<dbReference type="AlphaFoldDB" id="A0A220SX21"/>
<name>A0A220SX21_9EURY</name>
<dbReference type="GO" id="GO:0006275">
    <property type="term" value="P:regulation of DNA replication"/>
    <property type="evidence" value="ECO:0007669"/>
    <property type="project" value="UniProtKB-UniRule"/>
</dbReference>
<reference evidence="2" key="1">
    <citation type="submission" date="2016-09" db="EMBL/GenBank/DDBJ databases">
        <title>A plasmid goes viral.</title>
        <authorList>
            <person name="Erdmann S."/>
            <person name="Tschitschko B."/>
            <person name="Cavicchioli R."/>
        </authorList>
    </citation>
    <scope>NUCLEOTIDE SEQUENCE</scope>
    <source>
        <strain evidence="2">HLS1</strain>
        <plasmid evidence="2">pR1SE2</plasmid>
    </source>
</reference>
<dbReference type="PANTHER" id="PTHR11352:SF0">
    <property type="entry name" value="PROLIFERATING CELL NUCLEAR ANTIGEN"/>
    <property type="match status" value="1"/>
</dbReference>
<gene>
    <name evidence="1" type="primary">pcn</name>
</gene>
<accession>A0A220SX21</accession>
<keyword evidence="1" id="KW-0238">DNA-binding</keyword>
<dbReference type="NCBIfam" id="NF002222">
    <property type="entry name" value="PRK01115.1-5"/>
    <property type="match status" value="1"/>
</dbReference>
<dbReference type="RefSeq" id="WP_088901246.1">
    <property type="nucleotide sequence ID" value="NZ_JAJNEG010000027.1"/>
</dbReference>
<dbReference type="OrthoDB" id="324141at2157"/>
<keyword evidence="2" id="KW-0614">Plasmid</keyword>